<sequence length="161" mass="17976">MIEPSPVTRSSLRHVLPILVPAPMAVLPTRTWSDEQWERITLGYRARGMDERWDVFVEDQTVFLHRSWTGFGIYEASFSAVAGEGWRISAAVTEADPSRCGRTSDQYDRVMLELVLSTIVLGEPAGELRVELVALMTQTSGRTDTPAGLIEHSMVGLRSDR</sequence>
<evidence type="ECO:0000313" key="1">
    <source>
        <dbReference type="EMBL" id="GIF80743.1"/>
    </source>
</evidence>
<reference evidence="1 2" key="1">
    <citation type="submission" date="2021-01" db="EMBL/GenBank/DDBJ databases">
        <title>Whole genome shotgun sequence of Catellatospora bangladeshensis NBRC 107357.</title>
        <authorList>
            <person name="Komaki H."/>
            <person name="Tamura T."/>
        </authorList>
    </citation>
    <scope>NUCLEOTIDE SEQUENCE [LARGE SCALE GENOMIC DNA]</scope>
    <source>
        <strain evidence="1 2">NBRC 107357</strain>
    </source>
</reference>
<accession>A0A8J3NID7</accession>
<protein>
    <submittedName>
        <fullName evidence="1">Uncharacterized protein</fullName>
    </submittedName>
</protein>
<gene>
    <name evidence="1" type="ORF">Cba03nite_20920</name>
</gene>
<proteinExistence type="predicted"/>
<keyword evidence="2" id="KW-1185">Reference proteome</keyword>
<dbReference type="RefSeq" id="WP_203744631.1">
    <property type="nucleotide sequence ID" value="NZ_BONF01000010.1"/>
</dbReference>
<dbReference type="Proteomes" id="UP000601223">
    <property type="component" value="Unassembled WGS sequence"/>
</dbReference>
<name>A0A8J3NID7_9ACTN</name>
<comment type="caution">
    <text evidence="1">The sequence shown here is derived from an EMBL/GenBank/DDBJ whole genome shotgun (WGS) entry which is preliminary data.</text>
</comment>
<evidence type="ECO:0000313" key="2">
    <source>
        <dbReference type="Proteomes" id="UP000601223"/>
    </source>
</evidence>
<dbReference type="AlphaFoldDB" id="A0A8J3NID7"/>
<dbReference type="EMBL" id="BONF01000010">
    <property type="protein sequence ID" value="GIF80743.1"/>
    <property type="molecule type" value="Genomic_DNA"/>
</dbReference>
<organism evidence="1 2">
    <name type="scientific">Catellatospora bangladeshensis</name>
    <dbReference type="NCBI Taxonomy" id="310355"/>
    <lineage>
        <taxon>Bacteria</taxon>
        <taxon>Bacillati</taxon>
        <taxon>Actinomycetota</taxon>
        <taxon>Actinomycetes</taxon>
        <taxon>Micromonosporales</taxon>
        <taxon>Micromonosporaceae</taxon>
        <taxon>Catellatospora</taxon>
    </lineage>
</organism>